<dbReference type="OrthoDB" id="264520at2759"/>
<dbReference type="Pfam" id="PF18346">
    <property type="entry name" value="SH3_15"/>
    <property type="match status" value="1"/>
</dbReference>
<dbReference type="GO" id="GO:0006952">
    <property type="term" value="P:defense response"/>
    <property type="evidence" value="ECO:0007669"/>
    <property type="project" value="InterPro"/>
</dbReference>
<name>A0A8X8BFI1_BRACI</name>
<dbReference type="PANTHER" id="PTHR46960">
    <property type="entry name" value="E3 UBIQUITIN-PROTEIN LIGASE KEG"/>
    <property type="match status" value="1"/>
</dbReference>
<evidence type="ECO:0000256" key="1">
    <source>
        <dbReference type="ARBA" id="ARBA00004906"/>
    </source>
</evidence>
<comment type="pathway">
    <text evidence="1">Protein modification; protein ubiquitination.</text>
</comment>
<evidence type="ECO:0000313" key="10">
    <source>
        <dbReference type="Proteomes" id="UP000886595"/>
    </source>
</evidence>
<dbReference type="Proteomes" id="UP000886595">
    <property type="component" value="Unassembled WGS sequence"/>
</dbReference>
<organism evidence="9 10">
    <name type="scientific">Brassica carinata</name>
    <name type="common">Ethiopian mustard</name>
    <name type="synonym">Abyssinian cabbage</name>
    <dbReference type="NCBI Taxonomy" id="52824"/>
    <lineage>
        <taxon>Eukaryota</taxon>
        <taxon>Viridiplantae</taxon>
        <taxon>Streptophyta</taxon>
        <taxon>Embryophyta</taxon>
        <taxon>Tracheophyta</taxon>
        <taxon>Spermatophyta</taxon>
        <taxon>Magnoliopsida</taxon>
        <taxon>eudicotyledons</taxon>
        <taxon>Gunneridae</taxon>
        <taxon>Pentapetalae</taxon>
        <taxon>rosids</taxon>
        <taxon>malvids</taxon>
        <taxon>Brassicales</taxon>
        <taxon>Brassicaceae</taxon>
        <taxon>Brassiceae</taxon>
        <taxon>Brassica</taxon>
    </lineage>
</organism>
<keyword evidence="10" id="KW-1185">Reference proteome</keyword>
<evidence type="ECO:0000256" key="2">
    <source>
        <dbReference type="ARBA" id="ARBA00022679"/>
    </source>
</evidence>
<comment type="caution">
    <text evidence="9">The sequence shown here is derived from an EMBL/GenBank/DDBJ whole genome shotgun (WGS) entry which is preliminary data.</text>
</comment>
<sequence>MMNWSYKMLSLSVEYLQTILEREDMIVTLSSCEARALASEVGKLISLDSGQHVRLKKDVREPRFGWHDQSRDSVATVLYVDEDGILQVGFPGAYRGLKADPAAIERVEERKIGDWVRVKASASSMSYGWEDVTLNSYGVMYTT</sequence>
<evidence type="ECO:0000313" key="9">
    <source>
        <dbReference type="EMBL" id="KAG2331917.1"/>
    </source>
</evidence>
<dbReference type="AlphaFoldDB" id="A0A8X8BFI1"/>
<dbReference type="GO" id="GO:0004842">
    <property type="term" value="F:ubiquitin-protein transferase activity"/>
    <property type="evidence" value="ECO:0007669"/>
    <property type="project" value="InterPro"/>
</dbReference>
<dbReference type="InterPro" id="IPR040847">
    <property type="entry name" value="SH3_15"/>
</dbReference>
<keyword evidence="7" id="KW-0862">Zinc</keyword>
<dbReference type="GO" id="GO:0005769">
    <property type="term" value="C:early endosome"/>
    <property type="evidence" value="ECO:0007669"/>
    <property type="project" value="TreeGrafter"/>
</dbReference>
<dbReference type="PANTHER" id="PTHR46960:SF1">
    <property type="entry name" value="E3 UBIQUITIN-PROTEIN LIGASE KEG"/>
    <property type="match status" value="1"/>
</dbReference>
<gene>
    <name evidence="9" type="ORF">Bca52824_003097</name>
</gene>
<evidence type="ECO:0000256" key="7">
    <source>
        <dbReference type="ARBA" id="ARBA00022833"/>
    </source>
</evidence>
<dbReference type="InterPro" id="IPR044584">
    <property type="entry name" value="KEG"/>
</dbReference>
<evidence type="ECO:0000256" key="3">
    <source>
        <dbReference type="ARBA" id="ARBA00022723"/>
    </source>
</evidence>
<dbReference type="EMBL" id="JAAMPC010000001">
    <property type="protein sequence ID" value="KAG2331917.1"/>
    <property type="molecule type" value="Genomic_DNA"/>
</dbReference>
<dbReference type="GO" id="GO:0008270">
    <property type="term" value="F:zinc ion binding"/>
    <property type="evidence" value="ECO:0007669"/>
    <property type="project" value="UniProtKB-KW"/>
</dbReference>
<keyword evidence="2" id="KW-0808">Transferase</keyword>
<dbReference type="GO" id="GO:0016567">
    <property type="term" value="P:protein ubiquitination"/>
    <property type="evidence" value="ECO:0007669"/>
    <property type="project" value="InterPro"/>
</dbReference>
<dbReference type="GO" id="GO:0009788">
    <property type="term" value="P:negative regulation of abscisic acid-activated signaling pathway"/>
    <property type="evidence" value="ECO:0007669"/>
    <property type="project" value="TreeGrafter"/>
</dbReference>
<dbReference type="GO" id="GO:0009738">
    <property type="term" value="P:abscisic acid-activated signaling pathway"/>
    <property type="evidence" value="ECO:0007669"/>
    <property type="project" value="InterPro"/>
</dbReference>
<evidence type="ECO:0000259" key="8">
    <source>
        <dbReference type="Pfam" id="PF18346"/>
    </source>
</evidence>
<protein>
    <recommendedName>
        <fullName evidence="8">Mind bomb SH3 repeat domain-containing protein</fullName>
    </recommendedName>
</protein>
<proteinExistence type="predicted"/>
<keyword evidence="4" id="KW-0677">Repeat</keyword>
<keyword evidence="6" id="KW-0833">Ubl conjugation pathway</keyword>
<evidence type="ECO:0000256" key="5">
    <source>
        <dbReference type="ARBA" id="ARBA00022771"/>
    </source>
</evidence>
<feature type="domain" description="Mind bomb SH3 repeat" evidence="8">
    <location>
        <begin position="39"/>
        <end position="103"/>
    </location>
</feature>
<evidence type="ECO:0000256" key="6">
    <source>
        <dbReference type="ARBA" id="ARBA00022786"/>
    </source>
</evidence>
<reference evidence="9 10" key="1">
    <citation type="submission" date="2020-02" db="EMBL/GenBank/DDBJ databases">
        <authorList>
            <person name="Ma Q."/>
            <person name="Huang Y."/>
            <person name="Song X."/>
            <person name="Pei D."/>
        </authorList>
    </citation>
    <scope>NUCLEOTIDE SEQUENCE [LARGE SCALE GENOMIC DNA]</scope>
    <source>
        <strain evidence="9">Sxm20200214</strain>
        <tissue evidence="9">Leaf</tissue>
    </source>
</reference>
<keyword evidence="3" id="KW-0479">Metal-binding</keyword>
<accession>A0A8X8BFI1</accession>
<dbReference type="GO" id="GO:0045324">
    <property type="term" value="P:late endosome to vacuole transport"/>
    <property type="evidence" value="ECO:0007669"/>
    <property type="project" value="TreeGrafter"/>
</dbReference>
<keyword evidence="5" id="KW-0863">Zinc-finger</keyword>
<dbReference type="GO" id="GO:0005802">
    <property type="term" value="C:trans-Golgi network"/>
    <property type="evidence" value="ECO:0007669"/>
    <property type="project" value="TreeGrafter"/>
</dbReference>
<evidence type="ECO:0000256" key="4">
    <source>
        <dbReference type="ARBA" id="ARBA00022737"/>
    </source>
</evidence>